<dbReference type="SUPFAM" id="SSF50037">
    <property type="entry name" value="C-terminal domain of transcriptional repressors"/>
    <property type="match status" value="1"/>
</dbReference>
<evidence type="ECO:0000256" key="1">
    <source>
        <dbReference type="ARBA" id="ARBA00023004"/>
    </source>
</evidence>
<dbReference type="Gene3D" id="2.30.30.90">
    <property type="match status" value="1"/>
</dbReference>
<dbReference type="STRING" id="1120918.SAMN05216249_10650"/>
<dbReference type="RefSeq" id="WP_092871428.1">
    <property type="nucleotide sequence ID" value="NZ_FOJY01000006.1"/>
</dbReference>
<evidence type="ECO:0000313" key="4">
    <source>
        <dbReference type="Proteomes" id="UP000198838"/>
    </source>
</evidence>
<organism evidence="3 4">
    <name type="scientific">Acetitomaculum ruminis DSM 5522</name>
    <dbReference type="NCBI Taxonomy" id="1120918"/>
    <lineage>
        <taxon>Bacteria</taxon>
        <taxon>Bacillati</taxon>
        <taxon>Bacillota</taxon>
        <taxon>Clostridia</taxon>
        <taxon>Lachnospirales</taxon>
        <taxon>Lachnospiraceae</taxon>
        <taxon>Acetitomaculum</taxon>
    </lineage>
</organism>
<evidence type="ECO:0000259" key="2">
    <source>
        <dbReference type="SMART" id="SM00899"/>
    </source>
</evidence>
<gene>
    <name evidence="3" type="ORF">SAMN05216249_10650</name>
</gene>
<dbReference type="SMART" id="SM00899">
    <property type="entry name" value="FeoA"/>
    <property type="match status" value="1"/>
</dbReference>
<accession>A0A1I0XAK3</accession>
<reference evidence="3 4" key="1">
    <citation type="submission" date="2016-10" db="EMBL/GenBank/DDBJ databases">
        <authorList>
            <person name="de Groot N.N."/>
        </authorList>
    </citation>
    <scope>NUCLEOTIDE SEQUENCE [LARGE SCALE GENOMIC DNA]</scope>
    <source>
        <strain evidence="3 4">DSM 5522</strain>
    </source>
</reference>
<dbReference type="AlphaFoldDB" id="A0A1I0XAK3"/>
<protein>
    <submittedName>
        <fullName evidence="3">Ferrous iron transport protein A</fullName>
    </submittedName>
</protein>
<dbReference type="InterPro" id="IPR007167">
    <property type="entry name" value="Fe-transptr_FeoA-like"/>
</dbReference>
<keyword evidence="4" id="KW-1185">Reference proteome</keyword>
<sequence length="71" mass="7606">MLPLTFASAGSRVLIKRIGGLEDSKRFLGNLGFVEGGEVTVISENNGNLIVNVKESRVAISREMASKISVE</sequence>
<dbReference type="InterPro" id="IPR038157">
    <property type="entry name" value="FeoA_core_dom"/>
</dbReference>
<dbReference type="PANTHER" id="PTHR43151">
    <property type="entry name" value="FEOA FAMILY PROTEIN"/>
    <property type="match status" value="1"/>
</dbReference>
<dbReference type="OrthoDB" id="5984at2"/>
<dbReference type="Proteomes" id="UP000198838">
    <property type="component" value="Unassembled WGS sequence"/>
</dbReference>
<dbReference type="GO" id="GO:0046914">
    <property type="term" value="F:transition metal ion binding"/>
    <property type="evidence" value="ECO:0007669"/>
    <property type="project" value="InterPro"/>
</dbReference>
<dbReference type="InterPro" id="IPR008988">
    <property type="entry name" value="Transcriptional_repressor_C"/>
</dbReference>
<name>A0A1I0XAK3_9FIRM</name>
<dbReference type="Pfam" id="PF04023">
    <property type="entry name" value="FeoA"/>
    <property type="match status" value="1"/>
</dbReference>
<proteinExistence type="predicted"/>
<keyword evidence="1" id="KW-0408">Iron</keyword>
<evidence type="ECO:0000313" key="3">
    <source>
        <dbReference type="EMBL" id="SFA97924.1"/>
    </source>
</evidence>
<feature type="domain" description="Ferrous iron transporter FeoA-like" evidence="2">
    <location>
        <begin position="2"/>
        <end position="71"/>
    </location>
</feature>
<dbReference type="InterPro" id="IPR053184">
    <property type="entry name" value="FeoA-like"/>
</dbReference>
<dbReference type="EMBL" id="FOJY01000006">
    <property type="protein sequence ID" value="SFA97924.1"/>
    <property type="molecule type" value="Genomic_DNA"/>
</dbReference>
<dbReference type="PANTHER" id="PTHR43151:SF1">
    <property type="entry name" value="SSR2333 PROTEIN"/>
    <property type="match status" value="1"/>
</dbReference>